<dbReference type="GO" id="GO:0015562">
    <property type="term" value="F:efflux transmembrane transporter activity"/>
    <property type="evidence" value="ECO:0007669"/>
    <property type="project" value="InterPro"/>
</dbReference>
<dbReference type="NCBIfam" id="TIGR01844">
    <property type="entry name" value="type_I_sec_TolC"/>
    <property type="match status" value="1"/>
</dbReference>
<evidence type="ECO:0000256" key="7">
    <source>
        <dbReference type="ARBA" id="ARBA00023237"/>
    </source>
</evidence>
<keyword evidence="5" id="KW-0812">Transmembrane</keyword>
<accession>A0A254Q142</accession>
<evidence type="ECO:0000256" key="1">
    <source>
        <dbReference type="ARBA" id="ARBA00004442"/>
    </source>
</evidence>
<keyword evidence="8" id="KW-0175">Coiled coil</keyword>
<dbReference type="Pfam" id="PF02321">
    <property type="entry name" value="OEP"/>
    <property type="match status" value="2"/>
</dbReference>
<proteinExistence type="inferred from homology"/>
<dbReference type="EMBL" id="NGUO01000011">
    <property type="protein sequence ID" value="OWS71256.1"/>
    <property type="molecule type" value="Genomic_DNA"/>
</dbReference>
<evidence type="ECO:0000256" key="3">
    <source>
        <dbReference type="ARBA" id="ARBA00022448"/>
    </source>
</evidence>
<dbReference type="InterPro" id="IPR003423">
    <property type="entry name" value="OMP_efflux"/>
</dbReference>
<dbReference type="SUPFAM" id="SSF56954">
    <property type="entry name" value="Outer membrane efflux proteins (OEP)"/>
    <property type="match status" value="1"/>
</dbReference>
<evidence type="ECO:0000256" key="4">
    <source>
        <dbReference type="ARBA" id="ARBA00022452"/>
    </source>
</evidence>
<dbReference type="InterPro" id="IPR010130">
    <property type="entry name" value="T1SS_OMP_TolC"/>
</dbReference>
<dbReference type="PANTHER" id="PTHR30026">
    <property type="entry name" value="OUTER MEMBRANE PROTEIN TOLC"/>
    <property type="match status" value="1"/>
</dbReference>
<evidence type="ECO:0000256" key="5">
    <source>
        <dbReference type="ARBA" id="ARBA00022692"/>
    </source>
</evidence>
<name>A0A254Q142_9BURK</name>
<evidence type="ECO:0000256" key="6">
    <source>
        <dbReference type="ARBA" id="ARBA00023136"/>
    </source>
</evidence>
<keyword evidence="4" id="KW-1134">Transmembrane beta strand</keyword>
<dbReference type="Proteomes" id="UP000198104">
    <property type="component" value="Unassembled WGS sequence"/>
</dbReference>
<feature type="coiled-coil region" evidence="8">
    <location>
        <begin position="430"/>
        <end position="482"/>
    </location>
</feature>
<dbReference type="OrthoDB" id="9813458at2"/>
<dbReference type="Gene3D" id="1.20.1600.10">
    <property type="entry name" value="Outer membrane efflux proteins (OEP)"/>
    <property type="match status" value="1"/>
</dbReference>
<dbReference type="InterPro" id="IPR051906">
    <property type="entry name" value="TolC-like"/>
</dbReference>
<dbReference type="PANTHER" id="PTHR30026:SF20">
    <property type="entry name" value="OUTER MEMBRANE PROTEIN TOLC"/>
    <property type="match status" value="1"/>
</dbReference>
<keyword evidence="7" id="KW-0998">Cell outer membrane</keyword>
<evidence type="ECO:0000313" key="9">
    <source>
        <dbReference type="EMBL" id="OWS71256.1"/>
    </source>
</evidence>
<keyword evidence="3" id="KW-0813">Transport</keyword>
<gene>
    <name evidence="9" type="ORF">CBI30_07355</name>
</gene>
<evidence type="ECO:0008006" key="11">
    <source>
        <dbReference type="Google" id="ProtNLM"/>
    </source>
</evidence>
<reference evidence="9 10" key="1">
    <citation type="submission" date="2017-05" db="EMBL/GenBank/DDBJ databases">
        <title>Polynucleobacter sp. MWH-K35W1 isolated from the permanently anoxic monimolimnion of a meromictic lake.</title>
        <authorList>
            <person name="Hahn M.W."/>
        </authorList>
    </citation>
    <scope>NUCLEOTIDE SEQUENCE [LARGE SCALE GENOMIC DNA]</scope>
    <source>
        <strain evidence="9 10">MWH-K35W1</strain>
    </source>
</reference>
<protein>
    <recommendedName>
        <fullName evidence="11">Type I secretion protein TolC</fullName>
    </recommendedName>
</protein>
<dbReference type="RefSeq" id="WP_088527667.1">
    <property type="nucleotide sequence ID" value="NZ_NGUO01000011.1"/>
</dbReference>
<dbReference type="GO" id="GO:0015288">
    <property type="term" value="F:porin activity"/>
    <property type="evidence" value="ECO:0007669"/>
    <property type="project" value="TreeGrafter"/>
</dbReference>
<comment type="similarity">
    <text evidence="2">Belongs to the outer membrane factor (OMF) (TC 1.B.17) family.</text>
</comment>
<dbReference type="GO" id="GO:0009279">
    <property type="term" value="C:cell outer membrane"/>
    <property type="evidence" value="ECO:0007669"/>
    <property type="project" value="UniProtKB-SubCell"/>
</dbReference>
<dbReference type="GO" id="GO:1990281">
    <property type="term" value="C:efflux pump complex"/>
    <property type="evidence" value="ECO:0007669"/>
    <property type="project" value="TreeGrafter"/>
</dbReference>
<dbReference type="AlphaFoldDB" id="A0A254Q142"/>
<keyword evidence="10" id="KW-1185">Reference proteome</keyword>
<comment type="caution">
    <text evidence="9">The sequence shown here is derived from an EMBL/GenBank/DDBJ whole genome shotgun (WGS) entry which is preliminary data.</text>
</comment>
<organism evidence="9 10">
    <name type="scientific">Polynucleobacter aenigmaticus</name>
    <dbReference type="NCBI Taxonomy" id="1743164"/>
    <lineage>
        <taxon>Bacteria</taxon>
        <taxon>Pseudomonadati</taxon>
        <taxon>Pseudomonadota</taxon>
        <taxon>Betaproteobacteria</taxon>
        <taxon>Burkholderiales</taxon>
        <taxon>Burkholderiaceae</taxon>
        <taxon>Polynucleobacter</taxon>
    </lineage>
</organism>
<evidence type="ECO:0000256" key="8">
    <source>
        <dbReference type="SAM" id="Coils"/>
    </source>
</evidence>
<comment type="subcellular location">
    <subcellularLocation>
        <location evidence="1">Cell outer membrane</location>
    </subcellularLocation>
</comment>
<evidence type="ECO:0000313" key="10">
    <source>
        <dbReference type="Proteomes" id="UP000198104"/>
    </source>
</evidence>
<sequence>MLFESAFISLGWQIRFRHPVFTIQVCGWLLICWLFMPYTEAKPFLVQDFLIEPDPANVSVSISPGYTPPISKVGAQVEVKPAPPTEVKSTPAKEVKPVAIVEATPILSAIAIPRIIDSKVNASSSISGRTLLDSYNQALANDPIFKAAIKDQEATAANLTIGRSAVLPKLSASSFMSTNRLTNTYTGGVSQTFDNYPSSNNYIQILQPLFDMSSFAKYRQGMYQKNFGDAKFEADTYDLLVRVTQAYLNVLYSEDLITFLTSQRDSYQAQMNVAKKSFRYGEMSKIDYLEAKSAYENSLYQLLDAEQQSKDVKRKLGVLVGEGDINLLKINKLSAGKKYLVTVPGTFQQLLDTALIQNLELIAGKHKLDFSKEEINKTSANYYPQISAVANWSRQNSFSVNTVNVISNQALAGIQASWPIFSSGETLGQTRQAAALYEKAKEEYEGLKLNTGVELEKYYDQMNLYNSKIVILESTLQSLQEAKKATVYGVAAGIRSNLDVLVAIKNIFNTQKDLAQARYSYIISCVKVLQLSGLLKIKDLENISALYFSGKP</sequence>
<keyword evidence="6" id="KW-0472">Membrane</keyword>
<evidence type="ECO:0000256" key="2">
    <source>
        <dbReference type="ARBA" id="ARBA00007613"/>
    </source>
</evidence>